<accession>A0ABR2G9S1</accession>
<dbReference type="EMBL" id="JBBPBM010000002">
    <property type="protein sequence ID" value="KAK8596974.1"/>
    <property type="molecule type" value="Genomic_DNA"/>
</dbReference>
<evidence type="ECO:0000313" key="2">
    <source>
        <dbReference type="Proteomes" id="UP001472677"/>
    </source>
</evidence>
<comment type="caution">
    <text evidence="1">The sequence shown here is derived from an EMBL/GenBank/DDBJ whole genome shotgun (WGS) entry which is preliminary data.</text>
</comment>
<gene>
    <name evidence="1" type="ORF">V6N12_065451</name>
</gene>
<reference evidence="1 2" key="1">
    <citation type="journal article" date="2024" name="G3 (Bethesda)">
        <title>Genome assembly of Hibiscus sabdariffa L. provides insights into metabolisms of medicinal natural products.</title>
        <authorList>
            <person name="Kim T."/>
        </authorList>
    </citation>
    <scope>NUCLEOTIDE SEQUENCE [LARGE SCALE GENOMIC DNA]</scope>
    <source>
        <strain evidence="1">TK-2024</strain>
        <tissue evidence="1">Old leaves</tissue>
    </source>
</reference>
<dbReference type="Proteomes" id="UP001472677">
    <property type="component" value="Unassembled WGS sequence"/>
</dbReference>
<organism evidence="1 2">
    <name type="scientific">Hibiscus sabdariffa</name>
    <name type="common">roselle</name>
    <dbReference type="NCBI Taxonomy" id="183260"/>
    <lineage>
        <taxon>Eukaryota</taxon>
        <taxon>Viridiplantae</taxon>
        <taxon>Streptophyta</taxon>
        <taxon>Embryophyta</taxon>
        <taxon>Tracheophyta</taxon>
        <taxon>Spermatophyta</taxon>
        <taxon>Magnoliopsida</taxon>
        <taxon>eudicotyledons</taxon>
        <taxon>Gunneridae</taxon>
        <taxon>Pentapetalae</taxon>
        <taxon>rosids</taxon>
        <taxon>malvids</taxon>
        <taxon>Malvales</taxon>
        <taxon>Malvaceae</taxon>
        <taxon>Malvoideae</taxon>
        <taxon>Hibiscus</taxon>
    </lineage>
</organism>
<sequence length="83" mass="9556">MRLALRKWFHPRAYPVKATFLTERLPLSNTVHVMPASHRSASILTRFAAVMELMKFSCASSAKTKINIELIYPHQNTHTHHES</sequence>
<keyword evidence="2" id="KW-1185">Reference proteome</keyword>
<evidence type="ECO:0000313" key="1">
    <source>
        <dbReference type="EMBL" id="KAK8596974.1"/>
    </source>
</evidence>
<protein>
    <submittedName>
        <fullName evidence="1">Uncharacterized protein</fullName>
    </submittedName>
</protein>
<name>A0ABR2G9S1_9ROSI</name>
<proteinExistence type="predicted"/>